<gene>
    <name evidence="1" type="ORF">NVIE_2113</name>
</gene>
<reference evidence="1 2" key="1">
    <citation type="journal article" date="2014" name="Int. J. Syst. Evol. Microbiol.">
        <title>Nitrososphaera viennensis gen. nov., sp. nov., an aerobic and mesophilic, ammonia-oxidizing archaeon from soil and a member of the archaeal phylum Thaumarchaeota.</title>
        <authorList>
            <person name="Stieglmeier M."/>
            <person name="Klingl A."/>
            <person name="Alves R.J."/>
            <person name="Rittmann S.K."/>
            <person name="Melcher M."/>
            <person name="Leisch N."/>
            <person name="Schleper C."/>
        </authorList>
    </citation>
    <scope>NUCLEOTIDE SEQUENCE [LARGE SCALE GENOMIC DNA]</scope>
    <source>
        <strain evidence="1">EN76</strain>
    </source>
</reference>
<keyword evidence="2" id="KW-1185">Reference proteome</keyword>
<accession>A0A060HT47</accession>
<dbReference type="AlphaFoldDB" id="A0A060HT47"/>
<name>A0A060HT47_9ARCH</name>
<organism evidence="1 2">
    <name type="scientific">Nitrososphaera viennensis EN76</name>
    <dbReference type="NCBI Taxonomy" id="926571"/>
    <lineage>
        <taxon>Archaea</taxon>
        <taxon>Nitrososphaerota</taxon>
        <taxon>Nitrososphaeria</taxon>
        <taxon>Nitrososphaerales</taxon>
        <taxon>Nitrososphaeraceae</taxon>
        <taxon>Nitrososphaera</taxon>
    </lineage>
</organism>
<dbReference type="Proteomes" id="UP000027093">
    <property type="component" value="Chromosome"/>
</dbReference>
<evidence type="ECO:0000313" key="1">
    <source>
        <dbReference type="EMBL" id="AIC16322.1"/>
    </source>
</evidence>
<evidence type="ECO:0000313" key="2">
    <source>
        <dbReference type="Proteomes" id="UP000027093"/>
    </source>
</evidence>
<sequence length="27" mass="3115">MHRPALESVSSKAMWRSVMGARWQKLA</sequence>
<dbReference type="EMBL" id="CP007536">
    <property type="protein sequence ID" value="AIC16322.1"/>
    <property type="molecule type" value="Genomic_DNA"/>
</dbReference>
<protein>
    <submittedName>
        <fullName evidence="1">Uncharacterized protein</fullName>
    </submittedName>
</protein>
<proteinExistence type="predicted"/>
<dbReference type="HOGENOM" id="CLU_3414462_0_0_2"/>
<dbReference type="KEGG" id="nvn:NVIE_2113"/>